<feature type="compositionally biased region" description="Gly residues" evidence="9">
    <location>
        <begin position="543"/>
        <end position="554"/>
    </location>
</feature>
<dbReference type="GO" id="GO:0000981">
    <property type="term" value="F:DNA-binding transcription factor activity, RNA polymerase II-specific"/>
    <property type="evidence" value="ECO:0007669"/>
    <property type="project" value="TreeGrafter"/>
</dbReference>
<evidence type="ECO:0000256" key="8">
    <source>
        <dbReference type="ARBA" id="ARBA00023242"/>
    </source>
</evidence>
<comment type="similarity">
    <text evidence="2">Belongs to the AXUD1 family.</text>
</comment>
<keyword evidence="7" id="KW-0804">Transcription</keyword>
<dbReference type="VEuPathDB" id="VectorBase:ADIR015692"/>
<dbReference type="STRING" id="7168.A0A1Y9H1Z9"/>
<keyword evidence="8" id="KW-0539">Nucleus</keyword>
<evidence type="ECO:0000256" key="3">
    <source>
        <dbReference type="ARBA" id="ARBA00022703"/>
    </source>
</evidence>
<dbReference type="Proteomes" id="UP000075884">
    <property type="component" value="Unassembled WGS sequence"/>
</dbReference>
<accession>A0A1Y9H1Z9</accession>
<feature type="compositionally biased region" description="Acidic residues" evidence="9">
    <location>
        <begin position="964"/>
        <end position="975"/>
    </location>
</feature>
<evidence type="ECO:0000313" key="11">
    <source>
        <dbReference type="EnsemblMetazoa" id="ADIR015692-PA"/>
    </source>
</evidence>
<feature type="region of interest" description="Disordered" evidence="9">
    <location>
        <begin position="381"/>
        <end position="429"/>
    </location>
</feature>
<evidence type="ECO:0000256" key="6">
    <source>
        <dbReference type="ARBA" id="ARBA00023159"/>
    </source>
</evidence>
<keyword evidence="5" id="KW-0238">DNA-binding</keyword>
<evidence type="ECO:0000313" key="12">
    <source>
        <dbReference type="Proteomes" id="UP000075884"/>
    </source>
</evidence>
<evidence type="ECO:0000259" key="10">
    <source>
        <dbReference type="Pfam" id="PF16019"/>
    </source>
</evidence>
<dbReference type="PANTHER" id="PTHR13580:SF9">
    <property type="entry name" value="AXIN1 UP-REGULATED 1, ISOFORM A"/>
    <property type="match status" value="1"/>
</dbReference>
<feature type="compositionally biased region" description="Basic residues" evidence="9">
    <location>
        <begin position="661"/>
        <end position="673"/>
    </location>
</feature>
<dbReference type="InterPro" id="IPR031972">
    <property type="entry name" value="CSRNP_N"/>
</dbReference>
<feature type="region of interest" description="Disordered" evidence="9">
    <location>
        <begin position="543"/>
        <end position="565"/>
    </location>
</feature>
<feature type="compositionally biased region" description="Basic and acidic residues" evidence="9">
    <location>
        <begin position="381"/>
        <end position="390"/>
    </location>
</feature>
<keyword evidence="6" id="KW-0010">Activator</keyword>
<feature type="compositionally biased region" description="Low complexity" evidence="9">
    <location>
        <begin position="267"/>
        <end position="295"/>
    </location>
</feature>
<sequence length="1102" mass="119277">MLKPLKDLLTYLQRNANSSNIFGLTAAAITTATTMGPNENPRLEETMIASSEDLGLEDTDPLHDPLALDDCPVADANVSGTSIGSEDDEGIASGKIILVDVTTLKPKEAQDELETDDDDDEPMEKQNVSFVVEDGEQPAEKVVHLSNGSCGPVESVSSIQDDVVTVVVDEDEIIEIDSALSIAGNVHDIIPGIVEDGFRLSPSTIEDEEVDGEVLISKTPILNGHYPAHADTLDGETVEQTERNAVEATVEQIQGANGEEEEEASDGSDSGLGLEPSRSVAAGSSASSSNSSSSSPLQRPPIKSSLKRRSEPIEITADGGAVAQQEKEDGVSSQKRPKKGITFDGVTVYYFPRIQGFGCVPSQGGCTLGMEYQHVHSRRLTLSEHSAEQRKVHRQQLQELNPRSSSSDDDSSSEEEPIDSCSEAESESYGFLQPVSTRQRRALLKAAGVRKIDPTEKDDCREIRTSREVCGCTCRGFCHPDRCACSIAGIKCQVDRPNFPCGCTHEGCANTAGRVEFNPGRVRTHYMHTIMRLSMEDTGSGGKGTFGSGSGGSVPDGTVVRPGTSAGAIGGVVSSDKAWSNSSVRLPPGMVVYPDSATTAPPDRAVEEELDVMLDPVKGILYHFHSQSNLQPHDLPPQHQPIGQQQQQESLSHVSQQGVPYHHHHHHHPHQQTHHAPLSRHSGEGPSHQNYSPSNISHLLGSASATESLDLQYAFRDYYPAGDGGGGSAVDPACSSSVPMLYRGNYDSYDEGETPLEHYRELPLHVPDPASIIAARQHMLTTGHDRHMERTSFVPGLSQQTAVDQTELHRIVPPPQVPQAELVTPMEPLFPSAPPPPSAIDIEVEEPDENCDPDVTVISDSSIFTIDLDTSGGEVSIEECEQSDFIDLTAPQADNTERLEAINDLLKSSRRSVSIVRRSIVAEEDDELRDFQHPPVEPSPPSQQQLQKNLTRMENEEVEVVEKVDDDDDDEDDENNDVRVSSAHTVSRNDCQDELRNGGGDGTLRNGHAKEEELAPLPPSSPQQQQQQQQNKRMRYSTIENMPASCSLILTNGSDIVSSTSSSVLLPDVASMSSSRDVTALETSENLCEIIKNSIVETAVTH</sequence>
<feature type="compositionally biased region" description="Polar residues" evidence="9">
    <location>
        <begin position="687"/>
        <end position="698"/>
    </location>
</feature>
<evidence type="ECO:0000256" key="1">
    <source>
        <dbReference type="ARBA" id="ARBA00004123"/>
    </source>
</evidence>
<evidence type="ECO:0000256" key="7">
    <source>
        <dbReference type="ARBA" id="ARBA00023163"/>
    </source>
</evidence>
<feature type="region of interest" description="Disordered" evidence="9">
    <location>
        <begin position="254"/>
        <end position="338"/>
    </location>
</feature>
<keyword evidence="4" id="KW-0805">Transcription regulation</keyword>
<feature type="compositionally biased region" description="Low complexity" evidence="9">
    <location>
        <begin position="640"/>
        <end position="657"/>
    </location>
</feature>
<dbReference type="PANTHER" id="PTHR13580">
    <property type="entry name" value="TGF-BETA INDUCED APOPTOSIS PROTEIN"/>
    <property type="match status" value="1"/>
</dbReference>
<dbReference type="GO" id="GO:0006915">
    <property type="term" value="P:apoptotic process"/>
    <property type="evidence" value="ECO:0007669"/>
    <property type="project" value="UniProtKB-KW"/>
</dbReference>
<feature type="compositionally biased region" description="Basic and acidic residues" evidence="9">
    <location>
        <begin position="951"/>
        <end position="963"/>
    </location>
</feature>
<evidence type="ECO:0000256" key="4">
    <source>
        <dbReference type="ARBA" id="ARBA00023015"/>
    </source>
</evidence>
<organism evidence="11 12">
    <name type="scientific">Anopheles dirus</name>
    <dbReference type="NCBI Taxonomy" id="7168"/>
    <lineage>
        <taxon>Eukaryota</taxon>
        <taxon>Metazoa</taxon>
        <taxon>Ecdysozoa</taxon>
        <taxon>Arthropoda</taxon>
        <taxon>Hexapoda</taxon>
        <taxon>Insecta</taxon>
        <taxon>Pterygota</taxon>
        <taxon>Neoptera</taxon>
        <taxon>Endopterygota</taxon>
        <taxon>Diptera</taxon>
        <taxon>Nematocera</taxon>
        <taxon>Culicoidea</taxon>
        <taxon>Culicidae</taxon>
        <taxon>Anophelinae</taxon>
        <taxon>Anopheles</taxon>
    </lineage>
</organism>
<comment type="subcellular location">
    <subcellularLocation>
        <location evidence="1">Nucleus</location>
    </subcellularLocation>
</comment>
<reference evidence="12" key="1">
    <citation type="submission" date="2013-03" db="EMBL/GenBank/DDBJ databases">
        <title>The Genome Sequence of Anopheles dirus WRAIR2.</title>
        <authorList>
            <consortium name="The Broad Institute Genomics Platform"/>
            <person name="Neafsey D.E."/>
            <person name="Walton C."/>
            <person name="Walker B."/>
            <person name="Young S.K."/>
            <person name="Zeng Q."/>
            <person name="Gargeya S."/>
            <person name="Fitzgerald M."/>
            <person name="Haas B."/>
            <person name="Abouelleil A."/>
            <person name="Allen A.W."/>
            <person name="Alvarado L."/>
            <person name="Arachchi H.M."/>
            <person name="Berlin A.M."/>
            <person name="Chapman S.B."/>
            <person name="Gainer-Dewar J."/>
            <person name="Goldberg J."/>
            <person name="Griggs A."/>
            <person name="Gujja S."/>
            <person name="Hansen M."/>
            <person name="Howarth C."/>
            <person name="Imamovic A."/>
            <person name="Ireland A."/>
            <person name="Larimer J."/>
            <person name="McCowan C."/>
            <person name="Murphy C."/>
            <person name="Pearson M."/>
            <person name="Poon T.W."/>
            <person name="Priest M."/>
            <person name="Roberts A."/>
            <person name="Saif S."/>
            <person name="Shea T."/>
            <person name="Sisk P."/>
            <person name="Sykes S."/>
            <person name="Wortman J."/>
            <person name="Nusbaum C."/>
            <person name="Birren B."/>
        </authorList>
    </citation>
    <scope>NUCLEOTIDE SEQUENCE [LARGE SCALE GENOMIC DNA]</scope>
    <source>
        <strain evidence="12">WRAIR2</strain>
    </source>
</reference>
<feature type="compositionally biased region" description="Acidic residues" evidence="9">
    <location>
        <begin position="407"/>
        <end position="426"/>
    </location>
</feature>
<keyword evidence="3" id="KW-0053">Apoptosis</keyword>
<dbReference type="Pfam" id="PF16019">
    <property type="entry name" value="CSRNP_N"/>
    <property type="match status" value="1"/>
</dbReference>
<dbReference type="GO" id="GO:0005634">
    <property type="term" value="C:nucleus"/>
    <property type="evidence" value="ECO:0007669"/>
    <property type="project" value="UniProtKB-SubCell"/>
</dbReference>
<dbReference type="InterPro" id="IPR023260">
    <property type="entry name" value="Cys/Ser-rich_nuc_prot"/>
</dbReference>
<dbReference type="PRINTS" id="PR02031">
    <property type="entry name" value="CYSSERRICHNP"/>
</dbReference>
<protein>
    <submittedName>
        <fullName evidence="11">CSRNP_N domain-containing protein</fullName>
    </submittedName>
</protein>
<reference evidence="11" key="2">
    <citation type="submission" date="2020-05" db="UniProtKB">
        <authorList>
            <consortium name="EnsemblMetazoa"/>
        </authorList>
    </citation>
    <scope>IDENTIFICATION</scope>
    <source>
        <strain evidence="11">WRAIR2</strain>
    </source>
</reference>
<evidence type="ECO:0000256" key="5">
    <source>
        <dbReference type="ARBA" id="ARBA00023125"/>
    </source>
</evidence>
<dbReference type="AlphaFoldDB" id="A0A1Y9H1Z9"/>
<keyword evidence="12" id="KW-1185">Reference proteome</keyword>
<feature type="region of interest" description="Disordered" evidence="9">
    <location>
        <begin position="926"/>
        <end position="1034"/>
    </location>
</feature>
<feature type="domain" description="Cysteine/serine-rich nuclear protein N-terminal" evidence="10">
    <location>
        <begin position="337"/>
        <end position="536"/>
    </location>
</feature>
<feature type="region of interest" description="Disordered" evidence="9">
    <location>
        <begin position="628"/>
        <end position="698"/>
    </location>
</feature>
<dbReference type="EnsemblMetazoa" id="ADIR015692-RA">
    <property type="protein sequence ID" value="ADIR015692-PA"/>
    <property type="gene ID" value="ADIR015692"/>
</dbReference>
<name>A0A1Y9H1Z9_9DIPT</name>
<evidence type="ECO:0000256" key="9">
    <source>
        <dbReference type="SAM" id="MobiDB-lite"/>
    </source>
</evidence>
<dbReference type="GO" id="GO:0043565">
    <property type="term" value="F:sequence-specific DNA binding"/>
    <property type="evidence" value="ECO:0007669"/>
    <property type="project" value="TreeGrafter"/>
</dbReference>
<proteinExistence type="inferred from homology"/>
<evidence type="ECO:0000256" key="2">
    <source>
        <dbReference type="ARBA" id="ARBA00008548"/>
    </source>
</evidence>